<accession>A0ABN5YQ21</accession>
<evidence type="ECO:0000313" key="2">
    <source>
        <dbReference type="Proteomes" id="UP000465609"/>
    </source>
</evidence>
<sequence length="69" mass="7232">MSVADDFSTGSKVRILVHRSGVVPVNPGDVATVRSVGLNDLQQVSVSVTAVLASGTVHTEFAPEELERV</sequence>
<protein>
    <submittedName>
        <fullName evidence="1">Uncharacterized protein</fullName>
    </submittedName>
</protein>
<evidence type="ECO:0000313" key="1">
    <source>
        <dbReference type="EMBL" id="BBX82204.1"/>
    </source>
</evidence>
<dbReference type="RefSeq" id="WP_138233455.1">
    <property type="nucleotide sequence ID" value="NZ_AP022577.1"/>
</dbReference>
<gene>
    <name evidence="1" type="ORF">MAUB_00770</name>
</gene>
<dbReference type="EMBL" id="AP022577">
    <property type="protein sequence ID" value="BBX82204.1"/>
    <property type="molecule type" value="Genomic_DNA"/>
</dbReference>
<reference evidence="1 2" key="1">
    <citation type="journal article" date="2019" name="Emerg. Microbes Infect.">
        <title>Comprehensive subspecies identification of 175 nontuberculous mycobacteria species based on 7547 genomic profiles.</title>
        <authorList>
            <person name="Matsumoto Y."/>
            <person name="Kinjo T."/>
            <person name="Motooka D."/>
            <person name="Nabeya D."/>
            <person name="Jung N."/>
            <person name="Uechi K."/>
            <person name="Horii T."/>
            <person name="Iida T."/>
            <person name="Fujita J."/>
            <person name="Nakamura S."/>
        </authorList>
    </citation>
    <scope>NUCLEOTIDE SEQUENCE [LARGE SCALE GENOMIC DNA]</scope>
    <source>
        <strain evidence="1 2">JCM 15296</strain>
    </source>
</reference>
<dbReference type="Proteomes" id="UP000465609">
    <property type="component" value="Chromosome"/>
</dbReference>
<name>A0ABN5YQ21_9MYCO</name>
<proteinExistence type="predicted"/>
<organism evidence="1 2">
    <name type="scientific">Mycolicibacterium aubagnense</name>
    <dbReference type="NCBI Taxonomy" id="319707"/>
    <lineage>
        <taxon>Bacteria</taxon>
        <taxon>Bacillati</taxon>
        <taxon>Actinomycetota</taxon>
        <taxon>Actinomycetes</taxon>
        <taxon>Mycobacteriales</taxon>
        <taxon>Mycobacteriaceae</taxon>
        <taxon>Mycolicibacterium</taxon>
    </lineage>
</organism>
<keyword evidence="2" id="KW-1185">Reference proteome</keyword>